<reference evidence="1" key="1">
    <citation type="journal article" date="2023" name="Mol. Ecol. Resour.">
        <title>Chromosome-level genome assembly of a triploid poplar Populus alba 'Berolinensis'.</title>
        <authorList>
            <person name="Chen S."/>
            <person name="Yu Y."/>
            <person name="Wang X."/>
            <person name="Wang S."/>
            <person name="Zhang T."/>
            <person name="Zhou Y."/>
            <person name="He R."/>
            <person name="Meng N."/>
            <person name="Wang Y."/>
            <person name="Liu W."/>
            <person name="Liu Z."/>
            <person name="Liu J."/>
            <person name="Guo Q."/>
            <person name="Huang H."/>
            <person name="Sederoff R.R."/>
            <person name="Wang G."/>
            <person name="Qu G."/>
            <person name="Chen S."/>
        </authorList>
    </citation>
    <scope>NUCLEOTIDE SEQUENCE</scope>
    <source>
        <strain evidence="1">SC-2020</strain>
    </source>
</reference>
<organism evidence="1 2">
    <name type="scientific">Populus alba x Populus x berolinensis</name>
    <dbReference type="NCBI Taxonomy" id="444605"/>
    <lineage>
        <taxon>Eukaryota</taxon>
        <taxon>Viridiplantae</taxon>
        <taxon>Streptophyta</taxon>
        <taxon>Embryophyta</taxon>
        <taxon>Tracheophyta</taxon>
        <taxon>Spermatophyta</taxon>
        <taxon>Magnoliopsida</taxon>
        <taxon>eudicotyledons</taxon>
        <taxon>Gunneridae</taxon>
        <taxon>Pentapetalae</taxon>
        <taxon>rosids</taxon>
        <taxon>fabids</taxon>
        <taxon>Malpighiales</taxon>
        <taxon>Salicaceae</taxon>
        <taxon>Saliceae</taxon>
        <taxon>Populus</taxon>
    </lineage>
</organism>
<keyword evidence="2" id="KW-1185">Reference proteome</keyword>
<sequence length="96" mass="10952">MKSTPVTPQSRLKTSSLSPTLPDSLPPFLSRLRKPFPPIRSVLGETKSLQFCIDNEAFQDCWCNRLLRIVSNCFCDDLAARNYDLFARNCFCDDFA</sequence>
<protein>
    <submittedName>
        <fullName evidence="1">Uncharacterized protein</fullName>
    </submittedName>
</protein>
<proteinExistence type="predicted"/>
<dbReference type="Proteomes" id="UP001164929">
    <property type="component" value="Chromosome 12"/>
</dbReference>
<accession>A0AAD6Q4B5</accession>
<comment type="caution">
    <text evidence="1">The sequence shown here is derived from an EMBL/GenBank/DDBJ whole genome shotgun (WGS) entry which is preliminary data.</text>
</comment>
<dbReference type="AlphaFoldDB" id="A0AAD6Q4B5"/>
<evidence type="ECO:0000313" key="2">
    <source>
        <dbReference type="Proteomes" id="UP001164929"/>
    </source>
</evidence>
<dbReference type="EMBL" id="JAQIZT010000012">
    <property type="protein sequence ID" value="KAJ6977405.1"/>
    <property type="molecule type" value="Genomic_DNA"/>
</dbReference>
<gene>
    <name evidence="1" type="ORF">NC653_029344</name>
</gene>
<evidence type="ECO:0000313" key="1">
    <source>
        <dbReference type="EMBL" id="KAJ6977405.1"/>
    </source>
</evidence>
<name>A0AAD6Q4B5_9ROSI</name>